<keyword evidence="2" id="KW-1185">Reference proteome</keyword>
<sequence>MNNLTNVEDSDRIYTETNNETDNAETDLDSGDEWSSPETNKSSRKKFKHRNPTEIERLHFRLINERVVNDITLEALYKPHTLTGFFLNFNFLFILSVLGLLCAYLIYDVVFTKQLGSTDINVFRGLKALFILFLIIRYFLNLFLLKH</sequence>
<reference evidence="1" key="1">
    <citation type="submission" date="2023-11" db="EMBL/GenBank/DDBJ databases">
        <authorList>
            <person name="Poullet M."/>
        </authorList>
    </citation>
    <scope>NUCLEOTIDE SEQUENCE</scope>
    <source>
        <strain evidence="1">E1834</strain>
    </source>
</reference>
<proteinExistence type="predicted"/>
<dbReference type="EMBL" id="CAVMJV010000018">
    <property type="protein sequence ID" value="CAK5063226.1"/>
    <property type="molecule type" value="Genomic_DNA"/>
</dbReference>
<evidence type="ECO:0000313" key="2">
    <source>
        <dbReference type="Proteomes" id="UP001497535"/>
    </source>
</evidence>
<organism evidence="1 2">
    <name type="scientific">Meloidogyne enterolobii</name>
    <name type="common">Root-knot nematode worm</name>
    <name type="synonym">Meloidogyne mayaguensis</name>
    <dbReference type="NCBI Taxonomy" id="390850"/>
    <lineage>
        <taxon>Eukaryota</taxon>
        <taxon>Metazoa</taxon>
        <taxon>Ecdysozoa</taxon>
        <taxon>Nematoda</taxon>
        <taxon>Chromadorea</taxon>
        <taxon>Rhabditida</taxon>
        <taxon>Tylenchina</taxon>
        <taxon>Tylenchomorpha</taxon>
        <taxon>Tylenchoidea</taxon>
        <taxon>Meloidogynidae</taxon>
        <taxon>Meloidogyninae</taxon>
        <taxon>Meloidogyne</taxon>
    </lineage>
</organism>
<comment type="caution">
    <text evidence="1">The sequence shown here is derived from an EMBL/GenBank/DDBJ whole genome shotgun (WGS) entry which is preliminary data.</text>
</comment>
<dbReference type="Proteomes" id="UP001497535">
    <property type="component" value="Unassembled WGS sequence"/>
</dbReference>
<protein>
    <submittedName>
        <fullName evidence="1">Uncharacterized protein</fullName>
    </submittedName>
</protein>
<gene>
    <name evidence="1" type="ORF">MENTE1834_LOCUS16720</name>
</gene>
<name>A0ACB0YUN7_MELEN</name>
<accession>A0ACB0YUN7</accession>
<evidence type="ECO:0000313" key="1">
    <source>
        <dbReference type="EMBL" id="CAK5063226.1"/>
    </source>
</evidence>